<accession>A0A1V9YCF1</accession>
<gene>
    <name evidence="1" type="ORF">THRCLA_23157</name>
</gene>
<dbReference type="Proteomes" id="UP000243217">
    <property type="component" value="Unassembled WGS sequence"/>
</dbReference>
<sequence length="178" mass="20273">MNPCMLPRMFTQYCWLDFDRIWVMASTKSRQKRCKNRISNGALYLESGLRNIRNWQEFNNCWGLSFDIGFGNYLETMESGQSWLKRTKGISNSIDDEVLFWKSKGIDTFTLQWQNYKTTGMSDAISIVTALGSTYSLSISQTPSSLHMNQQMISGPLGATNRKSVVTVLSSQVPNLLL</sequence>
<evidence type="ECO:0000313" key="2">
    <source>
        <dbReference type="Proteomes" id="UP000243217"/>
    </source>
</evidence>
<feature type="non-terminal residue" evidence="1">
    <location>
        <position position="178"/>
    </location>
</feature>
<evidence type="ECO:0000313" key="1">
    <source>
        <dbReference type="EMBL" id="OQR83394.1"/>
    </source>
</evidence>
<reference evidence="1 2" key="1">
    <citation type="journal article" date="2014" name="Genome Biol. Evol.">
        <title>The secreted proteins of Achlya hypogyna and Thraustotheca clavata identify the ancestral oomycete secretome and reveal gene acquisitions by horizontal gene transfer.</title>
        <authorList>
            <person name="Misner I."/>
            <person name="Blouin N."/>
            <person name="Leonard G."/>
            <person name="Richards T.A."/>
            <person name="Lane C.E."/>
        </authorList>
    </citation>
    <scope>NUCLEOTIDE SEQUENCE [LARGE SCALE GENOMIC DNA]</scope>
    <source>
        <strain evidence="1 2">ATCC 34112</strain>
    </source>
</reference>
<name>A0A1V9YCF1_9STRA</name>
<comment type="caution">
    <text evidence="1">The sequence shown here is derived from an EMBL/GenBank/DDBJ whole genome shotgun (WGS) entry which is preliminary data.</text>
</comment>
<dbReference type="EMBL" id="JNBS01004390">
    <property type="protein sequence ID" value="OQR83394.1"/>
    <property type="molecule type" value="Genomic_DNA"/>
</dbReference>
<organism evidence="1 2">
    <name type="scientific">Thraustotheca clavata</name>
    <dbReference type="NCBI Taxonomy" id="74557"/>
    <lineage>
        <taxon>Eukaryota</taxon>
        <taxon>Sar</taxon>
        <taxon>Stramenopiles</taxon>
        <taxon>Oomycota</taxon>
        <taxon>Saprolegniomycetes</taxon>
        <taxon>Saprolegniales</taxon>
        <taxon>Achlyaceae</taxon>
        <taxon>Thraustotheca</taxon>
    </lineage>
</organism>
<proteinExistence type="predicted"/>
<dbReference type="AlphaFoldDB" id="A0A1V9YCF1"/>
<dbReference type="OrthoDB" id="78977at2759"/>
<keyword evidence="2" id="KW-1185">Reference proteome</keyword>
<protein>
    <submittedName>
        <fullName evidence="1">Uncharacterized protein</fullName>
    </submittedName>
</protein>